<dbReference type="Proteomes" id="UP000595107">
    <property type="component" value="Chromosome"/>
</dbReference>
<reference evidence="4 10" key="3">
    <citation type="submission" date="2018-10" db="EMBL/GenBank/DDBJ databases">
        <title>Transmission dynamics of multidrug resistant bacteria on intensive care unit surfaces.</title>
        <authorList>
            <person name="D'Souza A.W."/>
            <person name="Potter R.F."/>
            <person name="Wallace M."/>
            <person name="Shupe A."/>
            <person name="Patel S."/>
            <person name="Sun S."/>
            <person name="Gul D."/>
            <person name="Kwon J.H."/>
            <person name="Andleeb S."/>
            <person name="Burnham C.-A.D."/>
            <person name="Dantas G."/>
        </authorList>
    </citation>
    <scope>NUCLEOTIDE SEQUENCE [LARGE SCALE GENOMIC DNA]</scope>
    <source>
        <strain evidence="4 10">AJ_385</strain>
    </source>
</reference>
<reference evidence="2" key="5">
    <citation type="submission" date="2022-09" db="EMBL/GenBank/DDBJ databases">
        <title>Intensive care unit water sources are persistently colonized with multi-drug resistant bacteria and are the site of extensive horizontal gene transfer of antibiotic resistance genes.</title>
        <authorList>
            <person name="Diorio-Toth L."/>
        </authorList>
    </citation>
    <scope>NUCLEOTIDE SEQUENCE</scope>
    <source>
        <strain evidence="2">GD03851</strain>
    </source>
</reference>
<reference evidence="3 11" key="4">
    <citation type="submission" date="2020-12" db="EMBL/GenBank/DDBJ databases">
        <title>FDA dAtabase for Regulatory Grade micrObial Sequences (FDA-ARGOS): Supporting development and validation of Infectious Disease Dx tests.</title>
        <authorList>
            <person name="Sproer C."/>
            <person name="Gronow S."/>
            <person name="Severitt S."/>
            <person name="Schroder I."/>
            <person name="Tallon L."/>
            <person name="Sadzewicz L."/>
            <person name="Zhao X."/>
            <person name="Boylan J."/>
            <person name="Ott S."/>
            <person name="Bowen H."/>
            <person name="Vavikolanu K."/>
            <person name="Mehta A."/>
            <person name="Aluvathingal J."/>
            <person name="Nadendla S."/>
            <person name="Lowell S."/>
            <person name="Myers T."/>
            <person name="Yan Y."/>
            <person name="Sichtig H."/>
        </authorList>
    </citation>
    <scope>NUCLEOTIDE SEQUENCE [LARGE SCALE GENOMIC DNA]</scope>
    <source>
        <strain evidence="3 11">FDAARGOS_910</strain>
    </source>
</reference>
<proteinExistence type="predicted"/>
<organism evidence="4 10">
    <name type="scientific">Acinetobacter johnsonii</name>
    <dbReference type="NCBI Taxonomy" id="40214"/>
    <lineage>
        <taxon>Bacteria</taxon>
        <taxon>Pseudomonadati</taxon>
        <taxon>Pseudomonadota</taxon>
        <taxon>Gammaproteobacteria</taxon>
        <taxon>Moraxellales</taxon>
        <taxon>Moraxellaceae</taxon>
        <taxon>Acinetobacter</taxon>
    </lineage>
</organism>
<dbReference type="EMBL" id="RHXE01000026">
    <property type="protein sequence ID" value="RSE21951.1"/>
    <property type="molecule type" value="Genomic_DNA"/>
</dbReference>
<sequence>MKKLLIISTCITLLSLTACSKMPKACVESWEKMEKLAEQMGLPEEQLKEQKKKFEEDVKAMNTEEATRMCSTQNSLLGLVDQ</sequence>
<dbReference type="GeneID" id="56340396"/>
<feature type="signal peptide" evidence="1">
    <location>
        <begin position="1"/>
        <end position="20"/>
    </location>
</feature>
<evidence type="ECO:0000313" key="5">
    <source>
        <dbReference type="EMBL" id="SJX22874.1"/>
    </source>
</evidence>
<accession>A0A0W8GZR3</accession>
<dbReference type="EMBL" id="CP121776">
    <property type="protein sequence ID" value="WMG17894.1"/>
    <property type="molecule type" value="Genomic_DNA"/>
</dbReference>
<dbReference type="EMBL" id="CP065666">
    <property type="protein sequence ID" value="QPS05366.1"/>
    <property type="molecule type" value="Genomic_DNA"/>
</dbReference>
<dbReference type="AlphaFoldDB" id="A0A0W8GZR3"/>
<keyword evidence="1" id="KW-0732">Signal</keyword>
<dbReference type="Proteomes" id="UP001161099">
    <property type="component" value="Unassembled WGS sequence"/>
</dbReference>
<evidence type="ECO:0000313" key="6">
    <source>
        <dbReference type="EMBL" id="SUT93535.1"/>
    </source>
</evidence>
<evidence type="ECO:0000313" key="2">
    <source>
        <dbReference type="EMBL" id="MDH0655791.1"/>
    </source>
</evidence>
<reference evidence="5 8" key="1">
    <citation type="submission" date="2017-02" db="EMBL/GenBank/DDBJ databases">
        <authorList>
            <person name="Peterson S.W."/>
        </authorList>
    </citation>
    <scope>NUCLEOTIDE SEQUENCE [LARGE SCALE GENOMIC DNA]</scope>
    <source>
        <strain evidence="5">C6</strain>
    </source>
</reference>
<evidence type="ECO:0000313" key="7">
    <source>
        <dbReference type="EMBL" id="WMG17894.1"/>
    </source>
</evidence>
<keyword evidence="12" id="KW-1185">Reference proteome</keyword>
<reference evidence="6 9" key="2">
    <citation type="submission" date="2018-06" db="EMBL/GenBank/DDBJ databases">
        <authorList>
            <consortium name="Pathogen Informatics"/>
            <person name="Doyle S."/>
        </authorList>
    </citation>
    <scope>NUCLEOTIDE SEQUENCE [LARGE SCALE GENOMIC DNA]</scope>
    <source>
        <strain evidence="6 9">NCTC10308</strain>
    </source>
</reference>
<evidence type="ECO:0000256" key="1">
    <source>
        <dbReference type="SAM" id="SignalP"/>
    </source>
</evidence>
<dbReference type="Proteomes" id="UP000196240">
    <property type="component" value="Unassembled WGS sequence"/>
</dbReference>
<feature type="chain" id="PRO_5014528387" description="Lipoprotein" evidence="1">
    <location>
        <begin position="21"/>
        <end position="82"/>
    </location>
</feature>
<evidence type="ECO:0000313" key="12">
    <source>
        <dbReference type="Proteomes" id="UP001244586"/>
    </source>
</evidence>
<gene>
    <name evidence="5" type="ORF">ACNJC6_02527</name>
    <name evidence="4" type="ORF">EGT73_11550</name>
    <name evidence="3" type="ORF">I6G67_07980</name>
    <name evidence="2" type="ORF">N5D11_06640</name>
    <name evidence="6" type="ORF">NCTC10308_01150</name>
    <name evidence="7" type="ORF">QBJ73_16265</name>
</gene>
<dbReference type="EMBL" id="JAOCDR010000009">
    <property type="protein sequence ID" value="MDH0655791.1"/>
    <property type="molecule type" value="Genomic_DNA"/>
</dbReference>
<dbReference type="PROSITE" id="PS51257">
    <property type="entry name" value="PROKAR_LIPOPROTEIN"/>
    <property type="match status" value="1"/>
</dbReference>
<evidence type="ECO:0000313" key="4">
    <source>
        <dbReference type="EMBL" id="RSE21951.1"/>
    </source>
</evidence>
<dbReference type="Proteomes" id="UP000277537">
    <property type="component" value="Unassembled WGS sequence"/>
</dbReference>
<evidence type="ECO:0000313" key="10">
    <source>
        <dbReference type="Proteomes" id="UP000277537"/>
    </source>
</evidence>
<evidence type="ECO:0000313" key="3">
    <source>
        <dbReference type="EMBL" id="QPS05366.1"/>
    </source>
</evidence>
<name>A0A0W8GZR3_ACIJO</name>
<dbReference type="Proteomes" id="UP001244586">
    <property type="component" value="Chromosome"/>
</dbReference>
<dbReference type="RefSeq" id="WP_004696981.1">
    <property type="nucleotide sequence ID" value="NZ_BBTB01000026.1"/>
</dbReference>
<reference evidence="7 12" key="6">
    <citation type="submission" date="2023-04" db="EMBL/GenBank/DDBJ databases">
        <title>Acinetobacter johnsonii isolate AYTCM encoding NDM-1, OXA-58 and PER-1.</title>
        <authorList>
            <person name="Tian C."/>
            <person name="Wang S."/>
            <person name="Fan X."/>
            <person name="Xia D."/>
        </authorList>
    </citation>
    <scope>NUCLEOTIDE SEQUENCE [LARGE SCALE GENOMIC DNA]</scope>
    <source>
        <strain evidence="7 12">AYTCM</strain>
    </source>
</reference>
<evidence type="ECO:0000313" key="11">
    <source>
        <dbReference type="Proteomes" id="UP000595107"/>
    </source>
</evidence>
<protein>
    <recommendedName>
        <fullName evidence="13">Lipoprotein</fullName>
    </recommendedName>
</protein>
<dbReference type="Proteomes" id="UP000254227">
    <property type="component" value="Unassembled WGS sequence"/>
</dbReference>
<evidence type="ECO:0000313" key="8">
    <source>
        <dbReference type="Proteomes" id="UP000196240"/>
    </source>
</evidence>
<evidence type="ECO:0000313" key="9">
    <source>
        <dbReference type="Proteomes" id="UP000254227"/>
    </source>
</evidence>
<dbReference type="EMBL" id="FUUY01000008">
    <property type="protein sequence ID" value="SJX22874.1"/>
    <property type="molecule type" value="Genomic_DNA"/>
</dbReference>
<evidence type="ECO:0008006" key="13">
    <source>
        <dbReference type="Google" id="ProtNLM"/>
    </source>
</evidence>
<dbReference type="EMBL" id="UFRV01000006">
    <property type="protein sequence ID" value="SUT93535.1"/>
    <property type="molecule type" value="Genomic_DNA"/>
</dbReference>